<dbReference type="Proteomes" id="UP001370348">
    <property type="component" value="Chromosome"/>
</dbReference>
<dbReference type="RefSeq" id="WP_394824588.1">
    <property type="nucleotide sequence ID" value="NZ_CP089984.1"/>
</dbReference>
<dbReference type="InterPro" id="IPR036188">
    <property type="entry name" value="FAD/NAD-bd_sf"/>
</dbReference>
<sequence>MTALPSSTSVLVIGGGPAGATAAALLARQGIDVVLLERAPDPRYHVGESLLPSALEVLDLMGASEKVERAGFVRKPGTELEWGGEPWRLHFGESTGKHRHGLHVERSRFDPLLRAHAASQGASVFEGHEVRAIAWEAGRPVRAKWRNVGSGAEGDIAFGHLIDATGRAGLVSTGYMKDRRYHRSFKNIAIWGYWKNVDRGPADFRGAMRVGAVKNGWLWVIPLQYGLSNVGLVIRKEHFLRQGERGLGAIYDDGLRSSHLVSTVLASARLGTTLRTEPVYSYAAASFAGPGYFQCGDAACFLDPALAAGVHLAMLSAVLAAAAIGSIRRGELPEERSVAYFDARYRSAYTRHVKMVSALHDPRLGKDDYFREAQRLTSADLKAFDPSRAFVQLASGMEDLDDTSCEDHVYLVTRPGLRLAELPPAEAAPPLAMASSHR</sequence>
<gene>
    <name evidence="3" type="ORF">LZC94_44995</name>
</gene>
<evidence type="ECO:0000256" key="1">
    <source>
        <dbReference type="ARBA" id="ARBA00023002"/>
    </source>
</evidence>
<keyword evidence="4" id="KW-1185">Reference proteome</keyword>
<evidence type="ECO:0000313" key="4">
    <source>
        <dbReference type="Proteomes" id="UP001370348"/>
    </source>
</evidence>
<dbReference type="Gene3D" id="3.50.50.60">
    <property type="entry name" value="FAD/NAD(P)-binding domain"/>
    <property type="match status" value="1"/>
</dbReference>
<dbReference type="Gene3D" id="3.30.9.100">
    <property type="match status" value="1"/>
</dbReference>
<accession>A0ABZ2LX95</accession>
<organism evidence="3 4">
    <name type="scientific">Pendulispora albinea</name>
    <dbReference type="NCBI Taxonomy" id="2741071"/>
    <lineage>
        <taxon>Bacteria</taxon>
        <taxon>Pseudomonadati</taxon>
        <taxon>Myxococcota</taxon>
        <taxon>Myxococcia</taxon>
        <taxon>Myxococcales</taxon>
        <taxon>Sorangiineae</taxon>
        <taxon>Pendulisporaceae</taxon>
        <taxon>Pendulispora</taxon>
    </lineage>
</organism>
<protein>
    <submittedName>
        <fullName evidence="3">Tryptophan 7-halogenase</fullName>
    </submittedName>
</protein>
<dbReference type="Pfam" id="PF01494">
    <property type="entry name" value="FAD_binding_3"/>
    <property type="match status" value="1"/>
</dbReference>
<dbReference type="PANTHER" id="PTHR43747">
    <property type="entry name" value="FAD-BINDING PROTEIN"/>
    <property type="match status" value="1"/>
</dbReference>
<dbReference type="InterPro" id="IPR002938">
    <property type="entry name" value="FAD-bd"/>
</dbReference>
<dbReference type="PANTHER" id="PTHR43747:SF5">
    <property type="entry name" value="FAD-BINDING DOMAIN-CONTAINING PROTEIN"/>
    <property type="match status" value="1"/>
</dbReference>
<reference evidence="3 4" key="1">
    <citation type="submission" date="2021-12" db="EMBL/GenBank/DDBJ databases">
        <title>Discovery of the Pendulisporaceae a myxobacterial family with distinct sporulation behavior and unique specialized metabolism.</title>
        <authorList>
            <person name="Garcia R."/>
            <person name="Popoff A."/>
            <person name="Bader C.D."/>
            <person name="Loehr J."/>
            <person name="Walesch S."/>
            <person name="Walt C."/>
            <person name="Boldt J."/>
            <person name="Bunk B."/>
            <person name="Haeckl F.J.F.P.J."/>
            <person name="Gunesch A.P."/>
            <person name="Birkelbach J."/>
            <person name="Nuebel U."/>
            <person name="Pietschmann T."/>
            <person name="Bach T."/>
            <person name="Mueller R."/>
        </authorList>
    </citation>
    <scope>NUCLEOTIDE SEQUENCE [LARGE SCALE GENOMIC DNA]</scope>
    <source>
        <strain evidence="3 4">MSr11954</strain>
    </source>
</reference>
<dbReference type="SUPFAM" id="SSF51905">
    <property type="entry name" value="FAD/NAD(P)-binding domain"/>
    <property type="match status" value="1"/>
</dbReference>
<evidence type="ECO:0000313" key="3">
    <source>
        <dbReference type="EMBL" id="WXB14965.1"/>
    </source>
</evidence>
<evidence type="ECO:0000259" key="2">
    <source>
        <dbReference type="Pfam" id="PF01494"/>
    </source>
</evidence>
<keyword evidence="1" id="KW-0560">Oxidoreductase</keyword>
<dbReference type="PRINTS" id="PR00420">
    <property type="entry name" value="RNGMNOXGNASE"/>
</dbReference>
<dbReference type="EMBL" id="CP089984">
    <property type="protein sequence ID" value="WXB14965.1"/>
    <property type="molecule type" value="Genomic_DNA"/>
</dbReference>
<dbReference type="InterPro" id="IPR050816">
    <property type="entry name" value="Flavin-dep_Halogenase_NPB"/>
</dbReference>
<feature type="domain" description="FAD-binding" evidence="2">
    <location>
        <begin position="8"/>
        <end position="345"/>
    </location>
</feature>
<name>A0ABZ2LX95_9BACT</name>
<proteinExistence type="predicted"/>